<keyword evidence="1" id="KW-0456">Lyase</keyword>
<dbReference type="Gene3D" id="1.10.10.1710">
    <property type="entry name" value="Deoxyribodipyrimidine photolyase-related"/>
    <property type="match status" value="1"/>
</dbReference>
<accession>A0A432XIW7</accession>
<dbReference type="Proteomes" id="UP000286678">
    <property type="component" value="Unassembled WGS sequence"/>
</dbReference>
<dbReference type="RefSeq" id="WP_126833283.1">
    <property type="nucleotide sequence ID" value="NZ_PIPT01000003.1"/>
</dbReference>
<dbReference type="InterPro" id="IPR052551">
    <property type="entry name" value="UV-DNA_repair_photolyase"/>
</dbReference>
<dbReference type="InterPro" id="IPR014729">
    <property type="entry name" value="Rossmann-like_a/b/a_fold"/>
</dbReference>
<dbReference type="PANTHER" id="PTHR38657:SF1">
    <property type="entry name" value="SLR1343 PROTEIN"/>
    <property type="match status" value="1"/>
</dbReference>
<dbReference type="GO" id="GO:0016829">
    <property type="term" value="F:lyase activity"/>
    <property type="evidence" value="ECO:0007669"/>
    <property type="project" value="UniProtKB-KW"/>
</dbReference>
<organism evidence="1 2">
    <name type="scientific">Pseudidiomarina aquimaris</name>
    <dbReference type="NCBI Taxonomy" id="641841"/>
    <lineage>
        <taxon>Bacteria</taxon>
        <taxon>Pseudomonadati</taxon>
        <taxon>Pseudomonadota</taxon>
        <taxon>Gammaproteobacteria</taxon>
        <taxon>Alteromonadales</taxon>
        <taxon>Idiomarinaceae</taxon>
        <taxon>Pseudidiomarina</taxon>
    </lineage>
</organism>
<sequence>MSSSSEPIFLSSACKLQLNQLPKRGLKTVALILGDQLNASHSWFQQTDDERLFVLMEIRQETDYCRHHVQKVVGFFAAMRKFASALAEAGHRVLYLTLDNQDNQQSITSNLEAICKTTQACQVQLQQPDEYRLDEQLQHWAETVVDSLNVRVDWFDSEHFITQRSVLQDWFGEQDNYVMEHFYRRVRKQTGYLMNGDKPEGGKWNYDHDNRKTPKSGHDYPTPLLFAHDVSEIHQLLLDSGIDTLGEIDSKQFIWPLSRREAKELLTDFVERLLPNFGDYQDAMVTGQWSLYHSRLSFALNTKMLAPKQVVDAAIQAWQNNPKAISLNQIEGFIRQIIGWREFVRAIYWQFMPNYGERNHLNHKRQLPDFYWNGETQMNCLEKSIRQSLDYAYAHHIQRLMITGNFALLAGCDPDAVDAWYLGIYIDAIEWVELPNTRGMSQYADGGILATKPYVSSGSYIHKMSDYCTDCHYDVKRKTGEGACPFNLLYWHFIDRHFEQLQGNGRMGLILKQWEKRSEEDKKQITQEAEEFLASL</sequence>
<evidence type="ECO:0000313" key="2">
    <source>
        <dbReference type="Proteomes" id="UP000286678"/>
    </source>
</evidence>
<reference evidence="2" key="1">
    <citation type="journal article" date="2018" name="Front. Microbiol.">
        <title>Genome-Based Analysis Reveals the Taxonomy and Diversity of the Family Idiomarinaceae.</title>
        <authorList>
            <person name="Liu Y."/>
            <person name="Lai Q."/>
            <person name="Shao Z."/>
        </authorList>
    </citation>
    <scope>NUCLEOTIDE SEQUENCE [LARGE SCALE GENOMIC DNA]</scope>
    <source>
        <strain evidence="2">SW15</strain>
    </source>
</reference>
<dbReference type="Gene3D" id="1.25.40.80">
    <property type="match status" value="1"/>
</dbReference>
<dbReference type="InterPro" id="IPR036134">
    <property type="entry name" value="Crypto/Photolyase_FAD-like_sf"/>
</dbReference>
<evidence type="ECO:0000313" key="1">
    <source>
        <dbReference type="EMBL" id="RUO48640.1"/>
    </source>
</evidence>
<dbReference type="PANTHER" id="PTHR38657">
    <property type="entry name" value="SLR1343 PROTEIN"/>
    <property type="match status" value="1"/>
</dbReference>
<dbReference type="InterPro" id="IPR007357">
    <property type="entry name" value="PhrB-like"/>
</dbReference>
<name>A0A432XIW7_9GAMM</name>
<dbReference type="Gene3D" id="1.10.579.10">
    <property type="entry name" value="DNA Cyclobutane Dipyrimidine Photolyase, subunit A, domain 3"/>
    <property type="match status" value="1"/>
</dbReference>
<dbReference type="Gene3D" id="3.40.50.620">
    <property type="entry name" value="HUPs"/>
    <property type="match status" value="1"/>
</dbReference>
<keyword evidence="2" id="KW-1185">Reference proteome</keyword>
<dbReference type="SUPFAM" id="SSF48173">
    <property type="entry name" value="Cryptochrome/photolyase FAD-binding domain"/>
    <property type="match status" value="1"/>
</dbReference>
<comment type="caution">
    <text evidence="1">The sequence shown here is derived from an EMBL/GenBank/DDBJ whole genome shotgun (WGS) entry which is preliminary data.</text>
</comment>
<dbReference type="OrthoDB" id="5288100at2"/>
<protein>
    <submittedName>
        <fullName evidence="1">Cryptochrome/photolyase family protein</fullName>
    </submittedName>
</protein>
<gene>
    <name evidence="1" type="ORF">CWE21_04550</name>
</gene>
<dbReference type="EMBL" id="PIPT01000003">
    <property type="protein sequence ID" value="RUO48640.1"/>
    <property type="molecule type" value="Genomic_DNA"/>
</dbReference>
<dbReference type="Pfam" id="PF04244">
    <property type="entry name" value="DPRP"/>
    <property type="match status" value="1"/>
</dbReference>
<dbReference type="AlphaFoldDB" id="A0A432XIW7"/>
<proteinExistence type="predicted"/>